<dbReference type="PANTHER" id="PTHR43057">
    <property type="entry name" value="ARSENITE EFFLUX TRANSPORTER"/>
    <property type="match status" value="1"/>
</dbReference>
<dbReference type="NCBIfam" id="TIGR00832">
    <property type="entry name" value="acr3"/>
    <property type="match status" value="1"/>
</dbReference>
<comment type="subcellular location">
    <subcellularLocation>
        <location evidence="1 8">Cell membrane</location>
        <topology evidence="1 8">Multi-pass membrane protein</topology>
    </subcellularLocation>
</comment>
<accession>A0ABS0LRX0</accession>
<evidence type="ECO:0000256" key="5">
    <source>
        <dbReference type="ARBA" id="ARBA00022692"/>
    </source>
</evidence>
<dbReference type="PANTHER" id="PTHR43057:SF1">
    <property type="entry name" value="ARSENICAL-RESISTANCE PROTEIN 3"/>
    <property type="match status" value="1"/>
</dbReference>
<keyword evidence="6 8" id="KW-1133">Transmembrane helix</keyword>
<evidence type="ECO:0000256" key="2">
    <source>
        <dbReference type="ARBA" id="ARBA00010110"/>
    </source>
</evidence>
<evidence type="ECO:0000256" key="4">
    <source>
        <dbReference type="ARBA" id="ARBA00022475"/>
    </source>
</evidence>
<comment type="similarity">
    <text evidence="2 8">Belongs to the arsenical resistance-3 (ACR3) (TC 2.A.59) family.</text>
</comment>
<keyword evidence="11" id="KW-1185">Reference proteome</keyword>
<protein>
    <submittedName>
        <fullName evidence="10">ACR3 family arsenite efflux transporter</fullName>
    </submittedName>
</protein>
<feature type="transmembrane region" description="Helical" evidence="9">
    <location>
        <begin position="284"/>
        <end position="310"/>
    </location>
</feature>
<evidence type="ECO:0000256" key="8">
    <source>
        <dbReference type="PIRNR" id="PIRNR005508"/>
    </source>
</evidence>
<evidence type="ECO:0000256" key="6">
    <source>
        <dbReference type="ARBA" id="ARBA00022989"/>
    </source>
</evidence>
<feature type="transmembrane region" description="Helical" evidence="9">
    <location>
        <begin position="152"/>
        <end position="174"/>
    </location>
</feature>
<dbReference type="Gene3D" id="1.20.1530.20">
    <property type="match status" value="1"/>
</dbReference>
<dbReference type="InterPro" id="IPR004706">
    <property type="entry name" value="Arsenical-R_Acr3"/>
</dbReference>
<keyword evidence="5 8" id="KW-0812">Transmembrane</keyword>
<reference evidence="10 11" key="1">
    <citation type="submission" date="2020-07" db="EMBL/GenBank/DDBJ databases">
        <title>Facklamia lactis sp. nov., isolated from raw milk.</title>
        <authorList>
            <person name="Doll E.V."/>
            <person name="Huptas C."/>
            <person name="Staib L."/>
            <person name="Wenning M."/>
            <person name="Scherer S."/>
        </authorList>
    </citation>
    <scope>NUCLEOTIDE SEQUENCE [LARGE SCALE GENOMIC DNA]</scope>
    <source>
        <strain evidence="10 11">DSM 111018</strain>
    </source>
</reference>
<name>A0ABS0LRX0_9LACT</name>
<comment type="caution">
    <text evidence="10">The sequence shown here is derived from an EMBL/GenBank/DDBJ whole genome shotgun (WGS) entry which is preliminary data.</text>
</comment>
<feature type="transmembrane region" description="Helical" evidence="9">
    <location>
        <begin position="254"/>
        <end position="277"/>
    </location>
</feature>
<feature type="transmembrane region" description="Helical" evidence="9">
    <location>
        <begin position="316"/>
        <end position="335"/>
    </location>
</feature>
<keyword evidence="7 8" id="KW-0472">Membrane</keyword>
<dbReference type="EMBL" id="JACBXQ010000005">
    <property type="protein sequence ID" value="MBG9986917.1"/>
    <property type="molecule type" value="Genomic_DNA"/>
</dbReference>
<sequence length="364" mass="40646">MLMKTKGISFFHKYLTLWVILCMIGGVVVGSLLPQVPQFLNQFEFANVSLISAVLIWIMIFPMMMKVDFTSVKRISQNPKGLYLTWIINWLVKPFSMYLIAGFFFYYVFQAILPADIAREYLAGAVILGAAPCTAMVFVWSELTDGDPAYTVVQVATNNLILLVAFVPIVKFLLGVEEVFVPWDTLILSVILFVLIPLIAGYLTRKFVIQNKGKKYFNTQFVTKFDGITTVGLLLMLIYIFATQANTLVSHFTHILLIAVPLTIQTFVIFGLSYTIAKFLKLPYVIAAPAGMIGASNFFELALAVAIALFGVHSPVALATTVGVLTEVPLMLFLVKFANSTKDQFPTKYQPARKEISNELRETK</sequence>
<evidence type="ECO:0000256" key="1">
    <source>
        <dbReference type="ARBA" id="ARBA00004651"/>
    </source>
</evidence>
<dbReference type="InterPro" id="IPR002657">
    <property type="entry name" value="BilAc:Na_symport/Acr3"/>
</dbReference>
<organism evidence="10 11">
    <name type="scientific">Facklamia lactis</name>
    <dbReference type="NCBI Taxonomy" id="2749967"/>
    <lineage>
        <taxon>Bacteria</taxon>
        <taxon>Bacillati</taxon>
        <taxon>Bacillota</taxon>
        <taxon>Bacilli</taxon>
        <taxon>Lactobacillales</taxon>
        <taxon>Aerococcaceae</taxon>
        <taxon>Facklamia</taxon>
    </lineage>
</organism>
<feature type="transmembrane region" description="Helical" evidence="9">
    <location>
        <begin position="86"/>
        <end position="109"/>
    </location>
</feature>
<proteinExistence type="inferred from homology"/>
<evidence type="ECO:0000313" key="11">
    <source>
        <dbReference type="Proteomes" id="UP000721415"/>
    </source>
</evidence>
<evidence type="ECO:0000256" key="9">
    <source>
        <dbReference type="SAM" id="Phobius"/>
    </source>
</evidence>
<feature type="transmembrane region" description="Helical" evidence="9">
    <location>
        <begin position="225"/>
        <end position="242"/>
    </location>
</feature>
<gene>
    <name evidence="10" type="primary">arsB</name>
    <name evidence="10" type="ORF">HZY91_08455</name>
</gene>
<evidence type="ECO:0000256" key="7">
    <source>
        <dbReference type="ARBA" id="ARBA00023136"/>
    </source>
</evidence>
<evidence type="ECO:0000256" key="3">
    <source>
        <dbReference type="ARBA" id="ARBA00022448"/>
    </source>
</evidence>
<feature type="transmembrane region" description="Helical" evidence="9">
    <location>
        <begin position="12"/>
        <end position="33"/>
    </location>
</feature>
<feature type="transmembrane region" description="Helical" evidence="9">
    <location>
        <begin position="121"/>
        <end position="140"/>
    </location>
</feature>
<dbReference type="PIRSF" id="PIRSF005508">
    <property type="entry name" value="Acr3"/>
    <property type="match status" value="1"/>
</dbReference>
<dbReference type="Proteomes" id="UP000721415">
    <property type="component" value="Unassembled WGS sequence"/>
</dbReference>
<feature type="transmembrane region" description="Helical" evidence="9">
    <location>
        <begin position="45"/>
        <end position="65"/>
    </location>
</feature>
<feature type="transmembrane region" description="Helical" evidence="9">
    <location>
        <begin position="186"/>
        <end position="204"/>
    </location>
</feature>
<evidence type="ECO:0000313" key="10">
    <source>
        <dbReference type="EMBL" id="MBG9986917.1"/>
    </source>
</evidence>
<keyword evidence="3 8" id="KW-0813">Transport</keyword>
<dbReference type="InterPro" id="IPR038770">
    <property type="entry name" value="Na+/solute_symporter_sf"/>
</dbReference>
<keyword evidence="4 8" id="KW-1003">Cell membrane</keyword>
<dbReference type="Pfam" id="PF01758">
    <property type="entry name" value="SBF"/>
    <property type="match status" value="1"/>
</dbReference>